<proteinExistence type="predicted"/>
<accession>A0ACC2IUA7</accession>
<sequence>MQDIDSEKKAGPSPLLPDQRKKRSSRLTVLISTILFASTLLFLAITAPQSLRNRLILWPSKETPPQGWVSSGSESEGDEYLLGVGKADITGPCVEINLMGYADPNQIGTGLRQRLYSRAFIVADPSRPADRFIYLVLDTQSGDTAVRYGILSGIQALGPEYANYGHHNLAVTGTHSHSGPGAWLNYLLPQITSKGFDKQSYQAIVDGAVLSVKKAHESLAPGRLSVGSTKVFGANINRSLFAYLANPEEERARYNVSSEDDGSVEKDMTLLKFQRSSDGKNIGVLTWFPTHGTSVLGNNTLISGDNKGVAAYLFEKSVVNDDTAAEGFVAGFSQANVGDTSPNVLGAWCEDGTGQMCSFENSTCSDGRSQKCHARGPFFTANDEGTSSCFEIGRRQFEPAKELYDELNESSTPIRGKWVKSFHTFHNMSSYQFALPNGTVATTCPAALGYSFAAGTSDGPGAFDFTQHDGNPNTTSPVWQVVSNILKAPSKEQVACHGLKPILLDVGEVSTPYEWTPNIVDVQAFRVGQLVIIVSPGEATTMSGRRWKSAVAEEAKVQFAGEEDSEPPIVVLGGPANSYTHYIATEEEYSIQRYEGASTLYGPHTLAAYIHVTLSWVSSLGSSSVTQPPKGPEPPNNTNRSLSFIPSVIRDAPPFFKDFGDVAQDVASEPYQIGEPITVTFVGANPRNNLRLEGSYATVERLMTPPSGETPVWQVVRDDSDWYLVFRWRRVSELLGTSEVSITWETADPWAEPGTYRIRYSGDAKSLGGKITGFEGVSSNFELVY</sequence>
<name>A0ACC2IUA7_9PEZI</name>
<dbReference type="EMBL" id="JAPESX010000984">
    <property type="protein sequence ID" value="KAJ8118790.1"/>
    <property type="molecule type" value="Genomic_DNA"/>
</dbReference>
<evidence type="ECO:0000313" key="1">
    <source>
        <dbReference type="EMBL" id="KAJ8118790.1"/>
    </source>
</evidence>
<reference evidence="1" key="1">
    <citation type="submission" date="2022-11" db="EMBL/GenBank/DDBJ databases">
        <title>Genome Sequence of Nemania bipapillata.</title>
        <authorList>
            <person name="Buettner E."/>
        </authorList>
    </citation>
    <scope>NUCLEOTIDE SEQUENCE</scope>
    <source>
        <strain evidence="1">CP14</strain>
    </source>
</reference>
<keyword evidence="2" id="KW-1185">Reference proteome</keyword>
<dbReference type="Proteomes" id="UP001153334">
    <property type="component" value="Unassembled WGS sequence"/>
</dbReference>
<evidence type="ECO:0000313" key="2">
    <source>
        <dbReference type="Proteomes" id="UP001153334"/>
    </source>
</evidence>
<protein>
    <submittedName>
        <fullName evidence="1">Uncharacterized protein</fullName>
    </submittedName>
</protein>
<organism evidence="1 2">
    <name type="scientific">Nemania bipapillata</name>
    <dbReference type="NCBI Taxonomy" id="110536"/>
    <lineage>
        <taxon>Eukaryota</taxon>
        <taxon>Fungi</taxon>
        <taxon>Dikarya</taxon>
        <taxon>Ascomycota</taxon>
        <taxon>Pezizomycotina</taxon>
        <taxon>Sordariomycetes</taxon>
        <taxon>Xylariomycetidae</taxon>
        <taxon>Xylariales</taxon>
        <taxon>Xylariaceae</taxon>
        <taxon>Nemania</taxon>
    </lineage>
</organism>
<gene>
    <name evidence="1" type="ORF">ONZ43_g3922</name>
</gene>
<comment type="caution">
    <text evidence="1">The sequence shown here is derived from an EMBL/GenBank/DDBJ whole genome shotgun (WGS) entry which is preliminary data.</text>
</comment>